<evidence type="ECO:0000256" key="8">
    <source>
        <dbReference type="SAM" id="Phobius"/>
    </source>
</evidence>
<feature type="transmembrane region" description="Helical" evidence="8">
    <location>
        <begin position="52"/>
        <end position="75"/>
    </location>
</feature>
<reference evidence="10" key="1">
    <citation type="submission" date="2021-02" db="EMBL/GenBank/DDBJ databases">
        <authorList>
            <person name="Nowell W R."/>
        </authorList>
    </citation>
    <scope>NUCLEOTIDE SEQUENCE</scope>
</reference>
<dbReference type="Proteomes" id="UP000663828">
    <property type="component" value="Unassembled WGS sequence"/>
</dbReference>
<dbReference type="GO" id="GO:0004930">
    <property type="term" value="F:G protein-coupled receptor activity"/>
    <property type="evidence" value="ECO:0007669"/>
    <property type="project" value="UniProtKB-KW"/>
</dbReference>
<feature type="domain" description="G-protein coupled receptors family 1 profile" evidence="9">
    <location>
        <begin position="31"/>
        <end position="289"/>
    </location>
</feature>
<dbReference type="SUPFAM" id="SSF81321">
    <property type="entry name" value="Family A G protein-coupled receptor-like"/>
    <property type="match status" value="1"/>
</dbReference>
<evidence type="ECO:0000313" key="11">
    <source>
        <dbReference type="Proteomes" id="UP000663828"/>
    </source>
</evidence>
<evidence type="ECO:0000256" key="1">
    <source>
        <dbReference type="ARBA" id="ARBA00004141"/>
    </source>
</evidence>
<keyword evidence="3 8" id="KW-1133">Transmembrane helix</keyword>
<dbReference type="Gene3D" id="1.20.1070.10">
    <property type="entry name" value="Rhodopsin 7-helix transmembrane proteins"/>
    <property type="match status" value="1"/>
</dbReference>
<feature type="transmembrane region" description="Helical" evidence="8">
    <location>
        <begin position="133"/>
        <end position="155"/>
    </location>
</feature>
<protein>
    <recommendedName>
        <fullName evidence="9">G-protein coupled receptors family 1 profile domain-containing protein</fullName>
    </recommendedName>
</protein>
<feature type="transmembrane region" description="Helical" evidence="8">
    <location>
        <begin position="18"/>
        <end position="40"/>
    </location>
</feature>
<dbReference type="InterPro" id="IPR017452">
    <property type="entry name" value="GPCR_Rhodpsn_7TM"/>
</dbReference>
<dbReference type="InterPro" id="IPR000276">
    <property type="entry name" value="GPCR_Rhodpsn"/>
</dbReference>
<keyword evidence="4" id="KW-0297">G-protein coupled receptor</keyword>
<evidence type="ECO:0000313" key="10">
    <source>
        <dbReference type="EMBL" id="CAF0964670.1"/>
    </source>
</evidence>
<evidence type="ECO:0000256" key="7">
    <source>
        <dbReference type="ARBA" id="ARBA00023224"/>
    </source>
</evidence>
<organism evidence="10 11">
    <name type="scientific">Adineta ricciae</name>
    <name type="common">Rotifer</name>
    <dbReference type="NCBI Taxonomy" id="249248"/>
    <lineage>
        <taxon>Eukaryota</taxon>
        <taxon>Metazoa</taxon>
        <taxon>Spiralia</taxon>
        <taxon>Gnathifera</taxon>
        <taxon>Rotifera</taxon>
        <taxon>Eurotatoria</taxon>
        <taxon>Bdelloidea</taxon>
        <taxon>Adinetida</taxon>
        <taxon>Adinetidae</taxon>
        <taxon>Adineta</taxon>
    </lineage>
</organism>
<evidence type="ECO:0000256" key="4">
    <source>
        <dbReference type="ARBA" id="ARBA00023040"/>
    </source>
</evidence>
<keyword evidence="11" id="KW-1185">Reference proteome</keyword>
<dbReference type="PROSITE" id="PS50262">
    <property type="entry name" value="G_PROTEIN_RECEP_F1_2"/>
    <property type="match status" value="1"/>
</dbReference>
<proteinExistence type="predicted"/>
<dbReference type="Pfam" id="PF00001">
    <property type="entry name" value="7tm_1"/>
    <property type="match status" value="1"/>
</dbReference>
<evidence type="ECO:0000259" key="9">
    <source>
        <dbReference type="PROSITE" id="PS50262"/>
    </source>
</evidence>
<dbReference type="AlphaFoldDB" id="A0A814E8Z3"/>
<gene>
    <name evidence="10" type="ORF">XAT740_LOCUS11341</name>
</gene>
<comment type="subcellular location">
    <subcellularLocation>
        <location evidence="1">Membrane</location>
        <topology evidence="1">Multi-pass membrane protein</topology>
    </subcellularLocation>
</comment>
<keyword evidence="2 8" id="KW-0812">Transmembrane</keyword>
<evidence type="ECO:0000256" key="5">
    <source>
        <dbReference type="ARBA" id="ARBA00023136"/>
    </source>
</evidence>
<keyword evidence="6" id="KW-0675">Receptor</keyword>
<dbReference type="GO" id="GO:0016020">
    <property type="term" value="C:membrane"/>
    <property type="evidence" value="ECO:0007669"/>
    <property type="project" value="UniProtKB-SubCell"/>
</dbReference>
<dbReference type="PANTHER" id="PTHR24243">
    <property type="entry name" value="G-PROTEIN COUPLED RECEPTOR"/>
    <property type="match status" value="1"/>
</dbReference>
<evidence type="ECO:0000256" key="2">
    <source>
        <dbReference type="ARBA" id="ARBA00022692"/>
    </source>
</evidence>
<name>A0A814E8Z3_ADIRI</name>
<comment type="caution">
    <text evidence="10">The sequence shown here is derived from an EMBL/GenBank/DDBJ whole genome shotgun (WGS) entry which is preliminary data.</text>
</comment>
<keyword evidence="5 8" id="KW-0472">Membrane</keyword>
<feature type="transmembrane region" description="Helical" evidence="8">
    <location>
        <begin position="272"/>
        <end position="292"/>
    </location>
</feature>
<evidence type="ECO:0000256" key="6">
    <source>
        <dbReference type="ARBA" id="ARBA00023170"/>
    </source>
</evidence>
<dbReference type="EMBL" id="CAJNOR010000621">
    <property type="protein sequence ID" value="CAF0964670.1"/>
    <property type="molecule type" value="Genomic_DNA"/>
</dbReference>
<sequence>MSSGVIASFDYATQQMAIYINFSNLIIGIPGGLLNIIVFLSLKTFRESTCAFYLVIVSFANLGQLINGALIRLLISGYGIDWTIASRFSCKLRSFLTQWLSLISFTCLCLATIDQYFATCSRLRWQQRSNIKVVRILSIITVIFWALFSIFYAVYYDIVTPVTTNKTVCMNTNADFELYNSYFQRNVLQGFLPNLLTAFFAILAYLNTRNLAYRTVPLVRREHDKQLTRMLLVQVIVNSFSLLAYNIISIVIPNVLKSTNPIVLAKARLVQILSYSSYYFYAAWPFLIYVCVSERFRRQLAYVLVVKHVQHCPKFAFVGNQVIPDT</sequence>
<evidence type="ECO:0000256" key="3">
    <source>
        <dbReference type="ARBA" id="ARBA00022989"/>
    </source>
</evidence>
<accession>A0A814E8Z3</accession>
<dbReference type="PANTHER" id="PTHR24243:SF208">
    <property type="entry name" value="PYROKININ-1 RECEPTOR"/>
    <property type="match status" value="1"/>
</dbReference>
<feature type="transmembrane region" description="Helical" evidence="8">
    <location>
        <begin position="95"/>
        <end position="113"/>
    </location>
</feature>
<feature type="transmembrane region" description="Helical" evidence="8">
    <location>
        <begin position="227"/>
        <end position="252"/>
    </location>
</feature>
<feature type="transmembrane region" description="Helical" evidence="8">
    <location>
        <begin position="187"/>
        <end position="206"/>
    </location>
</feature>
<keyword evidence="7" id="KW-0807">Transducer</keyword>